<accession>A0A3N3ZMU2</accession>
<organism evidence="2 3">
    <name type="scientific">Kocuria soli</name>
    <dbReference type="NCBI Taxonomy" id="2485125"/>
    <lineage>
        <taxon>Bacteria</taxon>
        <taxon>Bacillati</taxon>
        <taxon>Actinomycetota</taxon>
        <taxon>Actinomycetes</taxon>
        <taxon>Micrococcales</taxon>
        <taxon>Micrococcaceae</taxon>
        <taxon>Kocuria</taxon>
    </lineage>
</organism>
<gene>
    <name evidence="2" type="ORF">EDL96_11380</name>
</gene>
<proteinExistence type="predicted"/>
<evidence type="ECO:0000313" key="2">
    <source>
        <dbReference type="EMBL" id="ROZ62059.1"/>
    </source>
</evidence>
<dbReference type="PANTHER" id="PTHR46438:SF2">
    <property type="entry name" value="ALPHA_BETA-HYDROLASES SUPERFAMILY PROTEIN"/>
    <property type="match status" value="1"/>
</dbReference>
<dbReference type="OrthoDB" id="1376138at2"/>
<dbReference type="EMBL" id="RKMF01000015">
    <property type="protein sequence ID" value="ROZ62059.1"/>
    <property type="molecule type" value="Genomic_DNA"/>
</dbReference>
<dbReference type="PANTHER" id="PTHR46438">
    <property type="entry name" value="ALPHA/BETA-HYDROLASES SUPERFAMILY PROTEIN"/>
    <property type="match status" value="1"/>
</dbReference>
<dbReference type="SUPFAM" id="SSF53474">
    <property type="entry name" value="alpha/beta-Hydrolases"/>
    <property type="match status" value="1"/>
</dbReference>
<evidence type="ECO:0000259" key="1">
    <source>
        <dbReference type="Pfam" id="PF12697"/>
    </source>
</evidence>
<reference evidence="2 3" key="1">
    <citation type="submission" date="2018-10" db="EMBL/GenBank/DDBJ databases">
        <title>Kocuria sp. M5W7-7, whole genome shotgun sequence.</title>
        <authorList>
            <person name="Tuo L."/>
        </authorList>
    </citation>
    <scope>NUCLEOTIDE SEQUENCE [LARGE SCALE GENOMIC DNA]</scope>
    <source>
        <strain evidence="2 3">M5W7-7</strain>
    </source>
</reference>
<dbReference type="AlphaFoldDB" id="A0A3N3ZMU2"/>
<dbReference type="Pfam" id="PF12697">
    <property type="entry name" value="Abhydrolase_6"/>
    <property type="match status" value="1"/>
</dbReference>
<evidence type="ECO:0000313" key="3">
    <source>
        <dbReference type="Proteomes" id="UP000270616"/>
    </source>
</evidence>
<dbReference type="RefSeq" id="WP_123826210.1">
    <property type="nucleotide sequence ID" value="NZ_RKMF01000015.1"/>
</dbReference>
<sequence>MSEAQYAAFLPEPRRAAAAIDPVHDWWSWTGHRVHVARARCDSPVRVVVVHGAGAHSAALWPTVAQLADHGLDVTAIDLPLYGRTESPTPQKVTYDLWLDLLQDLLDADDDERPVLLLGASIGGLIAYEVAHRSDRVVAVAATCLLDPADWRARARMTRFGPLAVLGPPFLRLLRGRVGDLMIPMRWVADLSKMSRNPDLSKLCALDPRGGGAKVPLRFFRSYMTHRHSAPEDFTKPLLLTHPAQDAWTPVELSTRFLRRLSGPTRVVMLRGCGHFPIEEPGLTDLVESVADLAAQVSPN</sequence>
<keyword evidence="2" id="KW-0378">Hydrolase</keyword>
<protein>
    <submittedName>
        <fullName evidence="2">Alpha/beta hydrolase</fullName>
    </submittedName>
</protein>
<dbReference type="GO" id="GO:0016787">
    <property type="term" value="F:hydrolase activity"/>
    <property type="evidence" value="ECO:0007669"/>
    <property type="project" value="UniProtKB-KW"/>
</dbReference>
<name>A0A3N3ZMU2_9MICC</name>
<feature type="domain" description="AB hydrolase-1" evidence="1">
    <location>
        <begin position="47"/>
        <end position="281"/>
    </location>
</feature>
<keyword evidence="3" id="KW-1185">Reference proteome</keyword>
<comment type="caution">
    <text evidence="2">The sequence shown here is derived from an EMBL/GenBank/DDBJ whole genome shotgun (WGS) entry which is preliminary data.</text>
</comment>
<dbReference type="Proteomes" id="UP000270616">
    <property type="component" value="Unassembled WGS sequence"/>
</dbReference>
<dbReference type="InterPro" id="IPR029058">
    <property type="entry name" value="AB_hydrolase_fold"/>
</dbReference>
<dbReference type="InterPro" id="IPR000073">
    <property type="entry name" value="AB_hydrolase_1"/>
</dbReference>
<dbReference type="Gene3D" id="3.40.50.1820">
    <property type="entry name" value="alpha/beta hydrolase"/>
    <property type="match status" value="1"/>
</dbReference>